<evidence type="ECO:0000259" key="4">
    <source>
        <dbReference type="SMART" id="SM00646"/>
    </source>
</evidence>
<dbReference type="SMART" id="SM00646">
    <property type="entry name" value="Ami_3"/>
    <property type="match status" value="1"/>
</dbReference>
<dbReference type="CDD" id="cd02696">
    <property type="entry name" value="MurNAc-LAA"/>
    <property type="match status" value="1"/>
</dbReference>
<dbReference type="AlphaFoldDB" id="A0A9D1SPM5"/>
<dbReference type="GO" id="GO:0008745">
    <property type="term" value="F:N-acetylmuramoyl-L-alanine amidase activity"/>
    <property type="evidence" value="ECO:0007669"/>
    <property type="project" value="UniProtKB-EC"/>
</dbReference>
<feature type="domain" description="MurNAc-LAA" evidence="4">
    <location>
        <begin position="81"/>
        <end position="199"/>
    </location>
</feature>
<dbReference type="PANTHER" id="PTHR30404">
    <property type="entry name" value="N-ACETYLMURAMOYL-L-ALANINE AMIDASE"/>
    <property type="match status" value="1"/>
</dbReference>
<reference evidence="5" key="2">
    <citation type="journal article" date="2021" name="PeerJ">
        <title>Extensive microbial diversity within the chicken gut microbiome revealed by metagenomics and culture.</title>
        <authorList>
            <person name="Gilroy R."/>
            <person name="Ravi A."/>
            <person name="Getino M."/>
            <person name="Pursley I."/>
            <person name="Horton D.L."/>
            <person name="Alikhan N.F."/>
            <person name="Baker D."/>
            <person name="Gharbi K."/>
            <person name="Hall N."/>
            <person name="Watson M."/>
            <person name="Adriaenssens E.M."/>
            <person name="Foster-Nyarko E."/>
            <person name="Jarju S."/>
            <person name="Secka A."/>
            <person name="Antonio M."/>
            <person name="Oren A."/>
            <person name="Chaudhuri R.R."/>
            <person name="La Ragione R."/>
            <person name="Hildebrand F."/>
            <person name="Pallen M.J."/>
        </authorList>
    </citation>
    <scope>NUCLEOTIDE SEQUENCE</scope>
    <source>
        <strain evidence="5">ChiHjej12B11-7776</strain>
    </source>
</reference>
<comment type="catalytic activity">
    <reaction evidence="1">
        <text>Hydrolyzes the link between N-acetylmuramoyl residues and L-amino acid residues in certain cell-wall glycopeptides.</text>
        <dbReference type="EC" id="3.5.1.28"/>
    </reaction>
</comment>
<proteinExistence type="predicted"/>
<dbReference type="GO" id="GO:0030288">
    <property type="term" value="C:outer membrane-bounded periplasmic space"/>
    <property type="evidence" value="ECO:0007669"/>
    <property type="project" value="TreeGrafter"/>
</dbReference>
<evidence type="ECO:0000256" key="3">
    <source>
        <dbReference type="ARBA" id="ARBA00022801"/>
    </source>
</evidence>
<evidence type="ECO:0000313" key="6">
    <source>
        <dbReference type="Proteomes" id="UP000886852"/>
    </source>
</evidence>
<comment type="caution">
    <text evidence="5">The sequence shown here is derived from an EMBL/GenBank/DDBJ whole genome shotgun (WGS) entry which is preliminary data.</text>
</comment>
<sequence length="358" mass="39495">MSQQGGVILAAYYIGANDEHGQNPPTAGKRTPVLPYVNRSFYENEYNRPAKNCFIQACLRCGFDVFDVKPELTDISVSRRVQRINAQRLTLLVTFGYNAFGSGSSFNSAAGILTFYAPQGRRPEESRVLAEETYRRLSENSSQPGRGVAPLYNVGVLQSVNCPSTLVEPGFMTNFDEAKLMLDPDYHVLTAEDCCQGVCECLGADYLPRHRENLPLLRTGSRGNFVELLQFTLNTVGFSLSVDGIFGSATRQAVTRYQTDNGLVADGIVGKNTWKTLMFMPTYPTLRRGNRGSYVRYLQSKLTTKLYPCGIIDGIFGGDTERALKQFQQENALAADGIAGKNTWEVLSKIGGGRPLTQ</sequence>
<dbReference type="Gene3D" id="3.40.630.40">
    <property type="entry name" value="Zn-dependent exopeptidases"/>
    <property type="match status" value="1"/>
</dbReference>
<dbReference type="SUPFAM" id="SSF47090">
    <property type="entry name" value="PGBD-like"/>
    <property type="match status" value="2"/>
</dbReference>
<protein>
    <recommendedName>
        <fullName evidence="2">N-acetylmuramoyl-L-alanine amidase</fullName>
        <ecNumber evidence="2">3.5.1.28</ecNumber>
    </recommendedName>
</protein>
<organism evidence="5 6">
    <name type="scientific">Candidatus Fimimonas merdipullorum</name>
    <dbReference type="NCBI Taxonomy" id="2840822"/>
    <lineage>
        <taxon>Bacteria</taxon>
        <taxon>Pseudomonadati</taxon>
        <taxon>Myxococcota</taxon>
        <taxon>Myxococcia</taxon>
        <taxon>Myxococcales</taxon>
        <taxon>Cystobacterineae</taxon>
        <taxon>Myxococcaceae</taxon>
        <taxon>Myxococcaceae incertae sedis</taxon>
        <taxon>Candidatus Fimimonas</taxon>
    </lineage>
</organism>
<name>A0A9D1SPM5_9BACT</name>
<dbReference type="InterPro" id="IPR036365">
    <property type="entry name" value="PGBD-like_sf"/>
</dbReference>
<dbReference type="Proteomes" id="UP000886852">
    <property type="component" value="Unassembled WGS sequence"/>
</dbReference>
<dbReference type="InterPro" id="IPR050695">
    <property type="entry name" value="N-acetylmuramoyl_amidase_3"/>
</dbReference>
<dbReference type="GO" id="GO:0009253">
    <property type="term" value="P:peptidoglycan catabolic process"/>
    <property type="evidence" value="ECO:0007669"/>
    <property type="project" value="InterPro"/>
</dbReference>
<evidence type="ECO:0000256" key="2">
    <source>
        <dbReference type="ARBA" id="ARBA00011901"/>
    </source>
</evidence>
<dbReference type="SUPFAM" id="SSF53187">
    <property type="entry name" value="Zn-dependent exopeptidases"/>
    <property type="match status" value="1"/>
</dbReference>
<reference evidence="5" key="1">
    <citation type="submission" date="2020-10" db="EMBL/GenBank/DDBJ databases">
        <authorList>
            <person name="Gilroy R."/>
        </authorList>
    </citation>
    <scope>NUCLEOTIDE SEQUENCE</scope>
    <source>
        <strain evidence="5">ChiHjej12B11-7776</strain>
    </source>
</reference>
<dbReference type="Pfam" id="PF01471">
    <property type="entry name" value="PG_binding_1"/>
    <property type="match status" value="2"/>
</dbReference>
<evidence type="ECO:0000313" key="5">
    <source>
        <dbReference type="EMBL" id="HIU91103.1"/>
    </source>
</evidence>
<evidence type="ECO:0000256" key="1">
    <source>
        <dbReference type="ARBA" id="ARBA00001561"/>
    </source>
</evidence>
<gene>
    <name evidence="5" type="ORF">IAC72_03745</name>
</gene>
<dbReference type="Pfam" id="PF01520">
    <property type="entry name" value="Amidase_3"/>
    <property type="match status" value="1"/>
</dbReference>
<keyword evidence="3" id="KW-0378">Hydrolase</keyword>
<dbReference type="InterPro" id="IPR036366">
    <property type="entry name" value="PGBDSf"/>
</dbReference>
<dbReference type="InterPro" id="IPR002508">
    <property type="entry name" value="MurNAc-LAA_cat"/>
</dbReference>
<dbReference type="EMBL" id="DVOC01000065">
    <property type="protein sequence ID" value="HIU91103.1"/>
    <property type="molecule type" value="Genomic_DNA"/>
</dbReference>
<dbReference type="Gene3D" id="1.10.101.10">
    <property type="entry name" value="PGBD-like superfamily/PGBD"/>
    <property type="match status" value="2"/>
</dbReference>
<dbReference type="InterPro" id="IPR002477">
    <property type="entry name" value="Peptidoglycan-bd-like"/>
</dbReference>
<dbReference type="PANTHER" id="PTHR30404:SF0">
    <property type="entry name" value="N-ACETYLMURAMOYL-L-ALANINE AMIDASE AMIC"/>
    <property type="match status" value="1"/>
</dbReference>
<dbReference type="EC" id="3.5.1.28" evidence="2"/>
<accession>A0A9D1SPM5</accession>